<dbReference type="RefSeq" id="WP_167034376.1">
    <property type="nucleotide sequence ID" value="NZ_BAAANA010000002.1"/>
</dbReference>
<feature type="compositionally biased region" description="Basic residues" evidence="1">
    <location>
        <begin position="1"/>
        <end position="13"/>
    </location>
</feature>
<evidence type="ECO:0000256" key="1">
    <source>
        <dbReference type="SAM" id="MobiDB-lite"/>
    </source>
</evidence>
<dbReference type="EMBL" id="JABEMB010000001">
    <property type="protein sequence ID" value="NNH02323.1"/>
    <property type="molecule type" value="Genomic_DNA"/>
</dbReference>
<name>A0A7Y2Q074_9MICO</name>
<feature type="region of interest" description="Disordered" evidence="1">
    <location>
        <begin position="1"/>
        <end position="25"/>
    </location>
</feature>
<sequence length="186" mass="19004">MARRAGRARHGHPRDHDRRLRRDRRRARAADAAAALLPGAYSASASPTGLLSGATTVVVLPGGDDDVAVEASLSADATAKAQAQLDAYARACAQPADAVPANCGIRVPWAADLAGLDRIAFRIEQLPAVVLSPDARSFAATGGILVATASGTARDGTAGSFTYRADDWALRGTVAFAGDGMVLGVG</sequence>
<dbReference type="AlphaFoldDB" id="A0A7Y2Q074"/>
<dbReference type="Proteomes" id="UP000543598">
    <property type="component" value="Unassembled WGS sequence"/>
</dbReference>
<comment type="caution">
    <text evidence="2">The sequence shown here is derived from an EMBL/GenBank/DDBJ whole genome shotgun (WGS) entry which is preliminary data.</text>
</comment>
<evidence type="ECO:0000313" key="3">
    <source>
        <dbReference type="Proteomes" id="UP000543598"/>
    </source>
</evidence>
<proteinExistence type="predicted"/>
<organism evidence="2 3">
    <name type="scientific">Microbacterium ulmi</name>
    <dbReference type="NCBI Taxonomy" id="179095"/>
    <lineage>
        <taxon>Bacteria</taxon>
        <taxon>Bacillati</taxon>
        <taxon>Actinomycetota</taxon>
        <taxon>Actinomycetes</taxon>
        <taxon>Micrococcales</taxon>
        <taxon>Microbacteriaceae</taxon>
        <taxon>Microbacterium</taxon>
    </lineage>
</organism>
<keyword evidence="3" id="KW-1185">Reference proteome</keyword>
<gene>
    <name evidence="2" type="ORF">HLA99_00330</name>
</gene>
<accession>A0A7Y2Q074</accession>
<reference evidence="2 3" key="1">
    <citation type="submission" date="2020-05" db="EMBL/GenBank/DDBJ databases">
        <title>MicrobeNet Type strains.</title>
        <authorList>
            <person name="Nicholson A.C."/>
        </authorList>
    </citation>
    <scope>NUCLEOTIDE SEQUENCE [LARGE SCALE GENOMIC DNA]</scope>
    <source>
        <strain evidence="2 3">JCM 14282</strain>
    </source>
</reference>
<protein>
    <submittedName>
        <fullName evidence="2">Uncharacterized protein</fullName>
    </submittedName>
</protein>
<evidence type="ECO:0000313" key="2">
    <source>
        <dbReference type="EMBL" id="NNH02323.1"/>
    </source>
</evidence>